<dbReference type="Proteomes" id="UP001151133">
    <property type="component" value="Unassembled WGS sequence"/>
</dbReference>
<dbReference type="Pfam" id="PF13419">
    <property type="entry name" value="HAD_2"/>
    <property type="match status" value="1"/>
</dbReference>
<keyword evidence="1" id="KW-0378">Hydrolase</keyword>
<comment type="caution">
    <text evidence="1">The sequence shown here is derived from an EMBL/GenBank/DDBJ whole genome shotgun (WGS) entry which is preliminary data.</text>
</comment>
<evidence type="ECO:0000313" key="1">
    <source>
        <dbReference type="EMBL" id="MCV9934119.1"/>
    </source>
</evidence>
<name>A0A9X3HMU2_9FLAO</name>
<organism evidence="1 2">
    <name type="scientific">Flavobacterium frigoritolerans</name>
    <dbReference type="NCBI Taxonomy" id="2987686"/>
    <lineage>
        <taxon>Bacteria</taxon>
        <taxon>Pseudomonadati</taxon>
        <taxon>Bacteroidota</taxon>
        <taxon>Flavobacteriia</taxon>
        <taxon>Flavobacteriales</taxon>
        <taxon>Flavobacteriaceae</taxon>
        <taxon>Flavobacterium</taxon>
    </lineage>
</organism>
<dbReference type="RefSeq" id="WP_264288309.1">
    <property type="nucleotide sequence ID" value="NZ_JAOZEV010000017.1"/>
</dbReference>
<dbReference type="Gene3D" id="1.10.150.240">
    <property type="entry name" value="Putative phosphatase, domain 2"/>
    <property type="match status" value="1"/>
</dbReference>
<dbReference type="InterPro" id="IPR023198">
    <property type="entry name" value="PGP-like_dom2"/>
</dbReference>
<dbReference type="InterPro" id="IPR036412">
    <property type="entry name" value="HAD-like_sf"/>
</dbReference>
<accession>A0A9X3HMU2</accession>
<proteinExistence type="predicted"/>
<reference evidence="1" key="1">
    <citation type="submission" date="2022-10" db="EMBL/GenBank/DDBJ databases">
        <title>Two novel species of Flavobacterium.</title>
        <authorList>
            <person name="Liu Q."/>
            <person name="Xin Y.-H."/>
        </authorList>
    </citation>
    <scope>NUCLEOTIDE SEQUENCE</scope>
    <source>
        <strain evidence="1">LS1R47</strain>
    </source>
</reference>
<gene>
    <name evidence="1" type="ORF">OIU80_17695</name>
</gene>
<dbReference type="SUPFAM" id="SSF56784">
    <property type="entry name" value="HAD-like"/>
    <property type="match status" value="1"/>
</dbReference>
<dbReference type="AlphaFoldDB" id="A0A9X3HMU2"/>
<evidence type="ECO:0000313" key="2">
    <source>
        <dbReference type="Proteomes" id="UP001151133"/>
    </source>
</evidence>
<keyword evidence="2" id="KW-1185">Reference proteome</keyword>
<sequence length="213" mass="24026">MSLISKKLKSIEFVIFDCDNILINSDTLIISVMLDMIEDHGKKLNLDKAIALFGGKSLEKCIPILEKICQTQFDESHLTKCLDTEMISGLEPALGVEKFINNLKVPYCLATKLTNDVLNRKLSLSGLTPYFKEHQITNNIADSYSNSVLQIAAINGFTPCQTLVIKDRPDDYQDMKKYGFIVAGICHLPSLENNNNILFYHDINELYEFVQIG</sequence>
<dbReference type="EMBL" id="JAOZEV010000017">
    <property type="protein sequence ID" value="MCV9934119.1"/>
    <property type="molecule type" value="Genomic_DNA"/>
</dbReference>
<dbReference type="InterPro" id="IPR023214">
    <property type="entry name" value="HAD_sf"/>
</dbReference>
<dbReference type="GO" id="GO:0016787">
    <property type="term" value="F:hydrolase activity"/>
    <property type="evidence" value="ECO:0007669"/>
    <property type="project" value="UniProtKB-KW"/>
</dbReference>
<dbReference type="Gene3D" id="3.40.50.1000">
    <property type="entry name" value="HAD superfamily/HAD-like"/>
    <property type="match status" value="1"/>
</dbReference>
<dbReference type="InterPro" id="IPR041492">
    <property type="entry name" value="HAD_2"/>
</dbReference>
<protein>
    <submittedName>
        <fullName evidence="1">HAD hydrolase-like protein</fullName>
    </submittedName>
</protein>